<evidence type="ECO:0000256" key="3">
    <source>
        <dbReference type="ARBA" id="ARBA00022801"/>
    </source>
</evidence>
<evidence type="ECO:0000259" key="5">
    <source>
        <dbReference type="Pfam" id="PF09126"/>
    </source>
</evidence>
<keyword evidence="3" id="KW-0378">Hydrolase</keyword>
<dbReference type="SUPFAM" id="SSF52980">
    <property type="entry name" value="Restriction endonuclease-like"/>
    <property type="match status" value="1"/>
</dbReference>
<dbReference type="Gene3D" id="3.40.600.10">
    <property type="entry name" value="DNA mismatch repair MutH/Restriction endonuclease, type II"/>
    <property type="match status" value="1"/>
</dbReference>
<keyword evidence="6" id="KW-0282">Flagellum</keyword>
<keyword evidence="1" id="KW-0540">Nuclease</keyword>
<organism evidence="6 7">
    <name type="scientific">Streptomyces umbrinus</name>
    <dbReference type="NCBI Taxonomy" id="67370"/>
    <lineage>
        <taxon>Bacteria</taxon>
        <taxon>Bacillati</taxon>
        <taxon>Actinomycetota</taxon>
        <taxon>Actinomycetes</taxon>
        <taxon>Kitasatosporales</taxon>
        <taxon>Streptomycetaceae</taxon>
        <taxon>Streptomyces</taxon>
        <taxon>Streptomyces phaeochromogenes group</taxon>
    </lineage>
</organism>
<dbReference type="InterPro" id="IPR036388">
    <property type="entry name" value="WH-like_DNA-bd_sf"/>
</dbReference>
<dbReference type="RefSeq" id="WP_307523994.1">
    <property type="nucleotide sequence ID" value="NZ_JAUSZI010000002.1"/>
</dbReference>
<keyword evidence="2" id="KW-0255">Endonuclease</keyword>
<dbReference type="Pfam" id="PF09126">
    <property type="entry name" value="NaeI"/>
    <property type="match status" value="1"/>
</dbReference>
<evidence type="ECO:0000313" key="7">
    <source>
        <dbReference type="Proteomes" id="UP001230328"/>
    </source>
</evidence>
<dbReference type="EMBL" id="JAUSZI010000002">
    <property type="protein sequence ID" value="MDQ1028975.1"/>
    <property type="molecule type" value="Genomic_DNA"/>
</dbReference>
<accession>A0ABU0SZJ5</accession>
<keyword evidence="6" id="KW-0966">Cell projection</keyword>
<dbReference type="Proteomes" id="UP001230328">
    <property type="component" value="Unassembled WGS sequence"/>
</dbReference>
<feature type="region of interest" description="Disordered" evidence="4">
    <location>
        <begin position="291"/>
        <end position="318"/>
    </location>
</feature>
<proteinExistence type="predicted"/>
<dbReference type="InterPro" id="IPR011335">
    <property type="entry name" value="Restrct_endonuc-II-like"/>
</dbReference>
<evidence type="ECO:0000256" key="2">
    <source>
        <dbReference type="ARBA" id="ARBA00022759"/>
    </source>
</evidence>
<reference evidence="6 7" key="1">
    <citation type="submission" date="2023-07" db="EMBL/GenBank/DDBJ databases">
        <title>Comparative genomics of wheat-associated soil bacteria to identify genetic determinants of phenazine resistance.</title>
        <authorList>
            <person name="Mouncey N."/>
        </authorList>
    </citation>
    <scope>NUCLEOTIDE SEQUENCE [LARGE SCALE GENOMIC DNA]</scope>
    <source>
        <strain evidence="6 7">V2I4</strain>
    </source>
</reference>
<feature type="domain" description="Type II restriction enzyme NaeI" evidence="5">
    <location>
        <begin position="44"/>
        <end position="312"/>
    </location>
</feature>
<comment type="caution">
    <text evidence="6">The sequence shown here is derived from an EMBL/GenBank/DDBJ whole genome shotgun (WGS) entry which is preliminary data.</text>
</comment>
<dbReference type="InterPro" id="IPR037057">
    <property type="entry name" value="DNA_rep_MutH/T2_RE_sf"/>
</dbReference>
<evidence type="ECO:0000256" key="4">
    <source>
        <dbReference type="SAM" id="MobiDB-lite"/>
    </source>
</evidence>
<sequence length="318" mass="35955">MEDSLFGRDIAAALKVANPPSRLDPDPNLLEVQNWLRMQPNLEARFGQVLRQSIDEVLDGQRTGRFNIKDLEKTEKTYLGTKVEIITRAEFNLDRGKKMDFSIFSHDVDSKFTSGDNWTIPREADGHICLLIRANDLKASYQIGLLRIHDTLLNVGKNRDGKRTPSVAGRSAIQWIIPEGRLPENILLTLSDTDRNAIFKTGASGQARTNELFRRVQDRLVNRNTVLTVARQDDSLKRVRDARHHLRNEGIMILGHQKQHPHIARALGLQVPEKGSWIAIRVACADDLEPTRKSTQISGQEYTVWEEGDSPVPAPAEY</sequence>
<gene>
    <name evidence="6" type="ORF">QF035_006557</name>
</gene>
<dbReference type="Gene3D" id="1.10.10.10">
    <property type="entry name" value="Winged helix-like DNA-binding domain superfamily/Winged helix DNA-binding domain"/>
    <property type="match status" value="1"/>
</dbReference>
<protein>
    <submittedName>
        <fullName evidence="6">Flagellar hook-basal body complex protein FliE</fullName>
    </submittedName>
</protein>
<dbReference type="CDD" id="cd22338">
    <property type="entry name" value="NaeI-like"/>
    <property type="match status" value="1"/>
</dbReference>
<evidence type="ECO:0000313" key="6">
    <source>
        <dbReference type="EMBL" id="MDQ1028975.1"/>
    </source>
</evidence>
<name>A0ABU0SZJ5_9ACTN</name>
<keyword evidence="7" id="KW-1185">Reference proteome</keyword>
<dbReference type="InterPro" id="IPR015210">
    <property type="entry name" value="NaeI"/>
</dbReference>
<evidence type="ECO:0000256" key="1">
    <source>
        <dbReference type="ARBA" id="ARBA00022722"/>
    </source>
</evidence>
<keyword evidence="6" id="KW-0969">Cilium</keyword>